<evidence type="ECO:0000313" key="6">
    <source>
        <dbReference type="Proteomes" id="UP001151760"/>
    </source>
</evidence>
<feature type="compositionally biased region" description="Low complexity" evidence="3">
    <location>
        <begin position="200"/>
        <end position="224"/>
    </location>
</feature>
<keyword evidence="5" id="KW-0548">Nucleotidyltransferase</keyword>
<evidence type="ECO:0000313" key="5">
    <source>
        <dbReference type="EMBL" id="GJT51307.1"/>
    </source>
</evidence>
<dbReference type="GO" id="GO:0003964">
    <property type="term" value="F:RNA-directed DNA polymerase activity"/>
    <property type="evidence" value="ECO:0007669"/>
    <property type="project" value="UniProtKB-KW"/>
</dbReference>
<dbReference type="Pfam" id="PF17919">
    <property type="entry name" value="RT_RNaseH_2"/>
    <property type="match status" value="1"/>
</dbReference>
<protein>
    <submittedName>
        <fullName evidence="5">Reverse transcriptase domain-containing protein</fullName>
    </submittedName>
</protein>
<dbReference type="Gene3D" id="4.10.60.10">
    <property type="entry name" value="Zinc finger, CCHC-type"/>
    <property type="match status" value="1"/>
</dbReference>
<dbReference type="InterPro" id="IPR041577">
    <property type="entry name" value="RT_RNaseH_2"/>
</dbReference>
<keyword evidence="5" id="KW-0808">Transferase</keyword>
<feature type="region of interest" description="Disordered" evidence="3">
    <location>
        <begin position="150"/>
        <end position="172"/>
    </location>
</feature>
<feature type="compositionally biased region" description="Low complexity" evidence="3">
    <location>
        <begin position="86"/>
        <end position="102"/>
    </location>
</feature>
<gene>
    <name evidence="5" type="ORF">Tco_0977464</name>
</gene>
<keyword evidence="2" id="KW-0479">Metal-binding</keyword>
<keyword evidence="2" id="KW-0863">Zinc-finger</keyword>
<reference evidence="5" key="2">
    <citation type="submission" date="2022-01" db="EMBL/GenBank/DDBJ databases">
        <authorList>
            <person name="Yamashiro T."/>
            <person name="Shiraishi A."/>
            <person name="Satake H."/>
            <person name="Nakayama K."/>
        </authorList>
    </citation>
    <scope>NUCLEOTIDE SEQUENCE</scope>
</reference>
<proteinExistence type="predicted"/>
<dbReference type="PANTHER" id="PTHR37984:SF5">
    <property type="entry name" value="PROTEIN NYNRIN-LIKE"/>
    <property type="match status" value="1"/>
</dbReference>
<comment type="caution">
    <text evidence="5">The sequence shown here is derived from an EMBL/GenBank/DDBJ whole genome shotgun (WGS) entry which is preliminary data.</text>
</comment>
<accession>A0ABQ5EKM2</accession>
<dbReference type="InterPro" id="IPR043128">
    <property type="entry name" value="Rev_trsase/Diguanyl_cyclase"/>
</dbReference>
<keyword evidence="2" id="KW-0862">Zinc</keyword>
<keyword evidence="5" id="KW-0695">RNA-directed DNA polymerase</keyword>
<dbReference type="Gene3D" id="3.30.70.270">
    <property type="match status" value="1"/>
</dbReference>
<feature type="region of interest" description="Disordered" evidence="3">
    <location>
        <begin position="200"/>
        <end position="235"/>
    </location>
</feature>
<feature type="domain" description="CCHC-type" evidence="4">
    <location>
        <begin position="176"/>
        <end position="191"/>
    </location>
</feature>
<evidence type="ECO:0000256" key="1">
    <source>
        <dbReference type="ARBA" id="ARBA00023268"/>
    </source>
</evidence>
<dbReference type="EMBL" id="BQNB010016396">
    <property type="protein sequence ID" value="GJT51307.1"/>
    <property type="molecule type" value="Genomic_DNA"/>
</dbReference>
<keyword evidence="6" id="KW-1185">Reference proteome</keyword>
<feature type="region of interest" description="Disordered" evidence="3">
    <location>
        <begin position="1"/>
        <end position="35"/>
    </location>
</feature>
<dbReference type="InterPro" id="IPR001878">
    <property type="entry name" value="Znf_CCHC"/>
</dbReference>
<feature type="region of interest" description="Disordered" evidence="3">
    <location>
        <begin position="75"/>
        <end position="114"/>
    </location>
</feature>
<organism evidence="5 6">
    <name type="scientific">Tanacetum coccineum</name>
    <dbReference type="NCBI Taxonomy" id="301880"/>
    <lineage>
        <taxon>Eukaryota</taxon>
        <taxon>Viridiplantae</taxon>
        <taxon>Streptophyta</taxon>
        <taxon>Embryophyta</taxon>
        <taxon>Tracheophyta</taxon>
        <taxon>Spermatophyta</taxon>
        <taxon>Magnoliopsida</taxon>
        <taxon>eudicotyledons</taxon>
        <taxon>Gunneridae</taxon>
        <taxon>Pentapetalae</taxon>
        <taxon>asterids</taxon>
        <taxon>campanulids</taxon>
        <taxon>Asterales</taxon>
        <taxon>Asteraceae</taxon>
        <taxon>Asteroideae</taxon>
        <taxon>Anthemideae</taxon>
        <taxon>Anthemidinae</taxon>
        <taxon>Tanacetum</taxon>
    </lineage>
</organism>
<dbReference type="Proteomes" id="UP001151760">
    <property type="component" value="Unassembled WGS sequence"/>
</dbReference>
<dbReference type="InterPro" id="IPR043502">
    <property type="entry name" value="DNA/RNA_pol_sf"/>
</dbReference>
<evidence type="ECO:0000259" key="4">
    <source>
        <dbReference type="PROSITE" id="PS50158"/>
    </source>
</evidence>
<reference evidence="5" key="1">
    <citation type="journal article" date="2022" name="Int. J. Mol. Sci.">
        <title>Draft Genome of Tanacetum Coccineum: Genomic Comparison of Closely Related Tanacetum-Family Plants.</title>
        <authorList>
            <person name="Yamashiro T."/>
            <person name="Shiraishi A."/>
            <person name="Nakayama K."/>
            <person name="Satake H."/>
        </authorList>
    </citation>
    <scope>NUCLEOTIDE SEQUENCE</scope>
</reference>
<dbReference type="PROSITE" id="PS50158">
    <property type="entry name" value="ZF_CCHC"/>
    <property type="match status" value="1"/>
</dbReference>
<dbReference type="PANTHER" id="PTHR37984">
    <property type="entry name" value="PROTEIN CBG26694"/>
    <property type="match status" value="1"/>
</dbReference>
<sequence>MAPDNCPTVRWHPSIPPTTNHNNMDNNSGIDTSDAQPLHLPQKVAEALAMLPLSCMKTLRGLMYQVVQELGENSDDKRKWNKNHYNHNPSNTNNTSNLNSNKRPGTSRVFSAGQGSYAGKLPHYGKCGRHHTDTCLPACYNYRKAGHKAKDFRAPPRLANQRGPGSQGGQGSDVTCFRCGENEHCKNKCPNNGCQVWKNKFPGNQQNPQNNQRQNQGNPKGNNQASTSTQGGRRAPGRVYNLCAEAAVKDNNVVNGERSGVKNESRLEVISSIRTQKYIDQGCQVFLIQIIKEEETKIPERRIEDVPVVRDFPEVFPKDLRDYPLTASPTTPSEIRQFLGLAGYYRRFIEGLSKIDKPMTELTQKNHKFDWGEEQEEAFQLLKQKLCVAPILALPGGSDDFVVYYDASLKGL</sequence>
<evidence type="ECO:0000256" key="3">
    <source>
        <dbReference type="SAM" id="MobiDB-lite"/>
    </source>
</evidence>
<keyword evidence="1" id="KW-0511">Multifunctional enzyme</keyword>
<feature type="compositionally biased region" description="Polar residues" evidence="3">
    <location>
        <begin position="17"/>
        <end position="35"/>
    </location>
</feature>
<name>A0ABQ5EKM2_9ASTR</name>
<evidence type="ECO:0000256" key="2">
    <source>
        <dbReference type="PROSITE-ProRule" id="PRU00047"/>
    </source>
</evidence>
<dbReference type="SUPFAM" id="SSF56672">
    <property type="entry name" value="DNA/RNA polymerases"/>
    <property type="match status" value="1"/>
</dbReference>
<dbReference type="InterPro" id="IPR050951">
    <property type="entry name" value="Retrovirus_Pol_polyprotein"/>
</dbReference>